<evidence type="ECO:0000313" key="2">
    <source>
        <dbReference type="EMBL" id="MQM10288.1"/>
    </source>
</evidence>
<accession>A0A843WUZ6</accession>
<gene>
    <name evidence="2" type="ORF">Taro_043178</name>
</gene>
<name>A0A843WUZ6_COLES</name>
<comment type="caution">
    <text evidence="2">The sequence shown here is derived from an EMBL/GenBank/DDBJ whole genome shotgun (WGS) entry which is preliminary data.</text>
</comment>
<protein>
    <submittedName>
        <fullName evidence="2">Uncharacterized protein</fullName>
    </submittedName>
</protein>
<proteinExistence type="predicted"/>
<dbReference type="AlphaFoldDB" id="A0A843WUZ6"/>
<evidence type="ECO:0000256" key="1">
    <source>
        <dbReference type="SAM" id="MobiDB-lite"/>
    </source>
</evidence>
<evidence type="ECO:0000313" key="3">
    <source>
        <dbReference type="Proteomes" id="UP000652761"/>
    </source>
</evidence>
<feature type="compositionally biased region" description="Polar residues" evidence="1">
    <location>
        <begin position="56"/>
        <end position="67"/>
    </location>
</feature>
<feature type="region of interest" description="Disordered" evidence="1">
    <location>
        <begin position="56"/>
        <end position="88"/>
    </location>
</feature>
<organism evidence="2 3">
    <name type="scientific">Colocasia esculenta</name>
    <name type="common">Wild taro</name>
    <name type="synonym">Arum esculentum</name>
    <dbReference type="NCBI Taxonomy" id="4460"/>
    <lineage>
        <taxon>Eukaryota</taxon>
        <taxon>Viridiplantae</taxon>
        <taxon>Streptophyta</taxon>
        <taxon>Embryophyta</taxon>
        <taxon>Tracheophyta</taxon>
        <taxon>Spermatophyta</taxon>
        <taxon>Magnoliopsida</taxon>
        <taxon>Liliopsida</taxon>
        <taxon>Araceae</taxon>
        <taxon>Aroideae</taxon>
        <taxon>Colocasieae</taxon>
        <taxon>Colocasia</taxon>
    </lineage>
</organism>
<sequence length="139" mass="15638">MHTQIIIYINNQIVKDNKIAELFFFGRPKEEKLKPPSQSAVSGYCTDVVTTFLGHSQPSQLGSQRCQPVTHHRQRETSDARELPEDPTVGLCGNGSSTASLLAITVGPLLLLWSVCIQVDNKRSFRRPRFERIGLYKLN</sequence>
<reference evidence="2" key="1">
    <citation type="submission" date="2017-07" db="EMBL/GenBank/DDBJ databases">
        <title>Taro Niue Genome Assembly and Annotation.</title>
        <authorList>
            <person name="Atibalentja N."/>
            <person name="Keating K."/>
            <person name="Fields C.J."/>
        </authorList>
    </citation>
    <scope>NUCLEOTIDE SEQUENCE</scope>
    <source>
        <strain evidence="2">Niue_2</strain>
        <tissue evidence="2">Leaf</tissue>
    </source>
</reference>
<feature type="compositionally biased region" description="Basic and acidic residues" evidence="1">
    <location>
        <begin position="75"/>
        <end position="84"/>
    </location>
</feature>
<keyword evidence="3" id="KW-1185">Reference proteome</keyword>
<dbReference type="Proteomes" id="UP000652761">
    <property type="component" value="Unassembled WGS sequence"/>
</dbReference>
<dbReference type="EMBL" id="NMUH01004632">
    <property type="protein sequence ID" value="MQM10288.1"/>
    <property type="molecule type" value="Genomic_DNA"/>
</dbReference>